<dbReference type="PIRSF" id="PIRSF008502">
    <property type="entry name" value="UCP008502"/>
    <property type="match status" value="1"/>
</dbReference>
<dbReference type="Proteomes" id="UP001285263">
    <property type="component" value="Unassembled WGS sequence"/>
</dbReference>
<dbReference type="SUPFAM" id="SSF160379">
    <property type="entry name" value="SP0830-like"/>
    <property type="match status" value="1"/>
</dbReference>
<proteinExistence type="predicted"/>
<dbReference type="PANTHER" id="PTHR36439:SF1">
    <property type="entry name" value="DUF1697 DOMAIN-CONTAINING PROTEIN"/>
    <property type="match status" value="1"/>
</dbReference>
<name>A0ABU5DAY0_9BURK</name>
<dbReference type="Pfam" id="PF08002">
    <property type="entry name" value="DUF1697"/>
    <property type="match status" value="1"/>
</dbReference>
<reference evidence="1 2" key="1">
    <citation type="submission" date="2023-11" db="EMBL/GenBank/DDBJ databases">
        <title>Paucibacter sp. nov., isolated from fresh soil in Korea.</title>
        <authorList>
            <person name="Le N.T.T."/>
        </authorList>
    </citation>
    <scope>NUCLEOTIDE SEQUENCE [LARGE SCALE GENOMIC DNA]</scope>
    <source>
        <strain evidence="1 2">R3-3</strain>
    </source>
</reference>
<keyword evidence="2" id="KW-1185">Reference proteome</keyword>
<evidence type="ECO:0000313" key="2">
    <source>
        <dbReference type="Proteomes" id="UP001285263"/>
    </source>
</evidence>
<dbReference type="InterPro" id="IPR012545">
    <property type="entry name" value="DUF1697"/>
</dbReference>
<sequence>MPRYVALLRGVSPMNCKMAELKACVEAAGYANVKTLLSSGNVAFDTARKTADAALEKKLEAAMQQHLGRGFYTIVRPVAELQELLDADPFAEFKLPAQAKRVVSFLRAEPTATLELPLALSKASILAVRGREILSAYEPGDDSPVFMTLIEKTFGKDITTRTWDTVRKCAAG</sequence>
<organism evidence="1 2">
    <name type="scientific">Roseateles agri</name>
    <dbReference type="NCBI Taxonomy" id="3098619"/>
    <lineage>
        <taxon>Bacteria</taxon>
        <taxon>Pseudomonadati</taxon>
        <taxon>Pseudomonadota</taxon>
        <taxon>Betaproteobacteria</taxon>
        <taxon>Burkholderiales</taxon>
        <taxon>Sphaerotilaceae</taxon>
        <taxon>Roseateles</taxon>
    </lineage>
</organism>
<protein>
    <submittedName>
        <fullName evidence="1">DUF1697 domain-containing protein</fullName>
    </submittedName>
</protein>
<dbReference type="RefSeq" id="WP_320421295.1">
    <property type="nucleotide sequence ID" value="NZ_JAXCLA010000001.1"/>
</dbReference>
<evidence type="ECO:0000313" key="1">
    <source>
        <dbReference type="EMBL" id="MDY0743410.1"/>
    </source>
</evidence>
<dbReference type="Gene3D" id="3.30.70.1280">
    <property type="entry name" value="SP0830-like domains"/>
    <property type="match status" value="1"/>
</dbReference>
<comment type="caution">
    <text evidence="1">The sequence shown here is derived from an EMBL/GenBank/DDBJ whole genome shotgun (WGS) entry which is preliminary data.</text>
</comment>
<dbReference type="EMBL" id="JAXCLA010000001">
    <property type="protein sequence ID" value="MDY0743410.1"/>
    <property type="molecule type" value="Genomic_DNA"/>
</dbReference>
<dbReference type="PANTHER" id="PTHR36439">
    <property type="entry name" value="BLL4334 PROTEIN"/>
    <property type="match status" value="1"/>
</dbReference>
<accession>A0ABU5DAY0</accession>
<gene>
    <name evidence="1" type="ORF">SNE35_02795</name>
</gene>